<evidence type="ECO:0000259" key="1">
    <source>
        <dbReference type="Pfam" id="PF18990"/>
    </source>
</evidence>
<feature type="domain" description="DUF5723" evidence="1">
    <location>
        <begin position="94"/>
        <end position="501"/>
    </location>
</feature>
<dbReference type="EMBL" id="FQUS01000014">
    <property type="protein sequence ID" value="SHF88118.1"/>
    <property type="molecule type" value="Genomic_DNA"/>
</dbReference>
<accession>A0A1M5F9N4</accession>
<dbReference type="Pfam" id="PF18990">
    <property type="entry name" value="DUF5723"/>
    <property type="match status" value="1"/>
</dbReference>
<dbReference type="Proteomes" id="UP000184041">
    <property type="component" value="Unassembled WGS sequence"/>
</dbReference>
<dbReference type="STRING" id="1194090.SAMN05443144_114104"/>
<evidence type="ECO:0000313" key="2">
    <source>
        <dbReference type="EMBL" id="SHF88118.1"/>
    </source>
</evidence>
<proteinExistence type="predicted"/>
<organism evidence="2 3">
    <name type="scientific">Fodinibius roseus</name>
    <dbReference type="NCBI Taxonomy" id="1194090"/>
    <lineage>
        <taxon>Bacteria</taxon>
        <taxon>Pseudomonadati</taxon>
        <taxon>Balneolota</taxon>
        <taxon>Balneolia</taxon>
        <taxon>Balneolales</taxon>
        <taxon>Balneolaceae</taxon>
        <taxon>Fodinibius</taxon>
    </lineage>
</organism>
<name>A0A1M5F9N4_9BACT</name>
<evidence type="ECO:0000313" key="3">
    <source>
        <dbReference type="Proteomes" id="UP000184041"/>
    </source>
</evidence>
<protein>
    <recommendedName>
        <fullName evidence="1">DUF5723 domain-containing protein</fullName>
    </recommendedName>
</protein>
<reference evidence="2 3" key="1">
    <citation type="submission" date="2016-11" db="EMBL/GenBank/DDBJ databases">
        <authorList>
            <person name="Jaros S."/>
            <person name="Januszkiewicz K."/>
            <person name="Wedrychowicz H."/>
        </authorList>
    </citation>
    <scope>NUCLEOTIDE SEQUENCE [LARGE SCALE GENOMIC DNA]</scope>
    <source>
        <strain evidence="2 3">DSM 21986</strain>
    </source>
</reference>
<dbReference type="AlphaFoldDB" id="A0A1M5F9N4"/>
<dbReference type="InterPro" id="IPR043781">
    <property type="entry name" value="DUF5723"/>
</dbReference>
<dbReference type="Gene3D" id="2.40.160.60">
    <property type="entry name" value="Outer membrane protein transport protein (OMPP1/FadL/TodX)"/>
    <property type="match status" value="1"/>
</dbReference>
<sequence>MTTPLRKEPPSFIKIRTKVSILSLILVLAVGGLAGSPVHAQPVITAENMSLGGGGTAYLNGPEATFWNPANLMIREQPGQFHLEIGQGAVQFEPMLSSSSLNQQFANFLDGYQPYSQVDASINAKQRNSILNTHFPENKLLSQNQQRADLILGGAIWQQRDYVLSAALRARYASIIKTGRGWYEDEFTEHNGRQIRDFSLIQQRSEYYEFAVGYAQEFTFVNGLMPRLNTLYIGIAPKIILAGPAFDARYNARYIRDGEENMTGTFVSDFSMQSSGRFSGATTAYLQSRNPGEAIRNNFRDNYHYQQTGYGVGFDFGLNYMIPLSSRKKNSSKSPASSAPDKSLRIAFSLNDIGTIRYHSQPLRMSSGRDSLRAQMPVAANTMFVGAGGQYISYLHEAPLLPNPLAVSEQESDENYSALLPTSVNTGVLLDLEQFKFMGDLTLGLYDTAFTTTNLGVRLGAEIRPLPRIPIRLGTRFASKQPFQMGLGTGIETNHWDFTVGARTLFRQESPGATLVGVAVGGFQFHF</sequence>
<keyword evidence="3" id="KW-1185">Reference proteome</keyword>
<gene>
    <name evidence="2" type="ORF">SAMN05443144_114104</name>
</gene>